<dbReference type="Proteomes" id="UP000324222">
    <property type="component" value="Unassembled WGS sequence"/>
</dbReference>
<reference evidence="2 3" key="1">
    <citation type="submission" date="2019-05" db="EMBL/GenBank/DDBJ databases">
        <title>Another draft genome of Portunus trituberculatus and its Hox gene families provides insights of decapod evolution.</title>
        <authorList>
            <person name="Jeong J.-H."/>
            <person name="Song I."/>
            <person name="Kim S."/>
            <person name="Choi T."/>
            <person name="Kim D."/>
            <person name="Ryu S."/>
            <person name="Kim W."/>
        </authorList>
    </citation>
    <scope>NUCLEOTIDE SEQUENCE [LARGE SCALE GENOMIC DNA]</scope>
    <source>
        <tissue evidence="2">Muscle</tissue>
    </source>
</reference>
<dbReference type="EMBL" id="VSRR010107860">
    <property type="protein sequence ID" value="MPC96917.1"/>
    <property type="molecule type" value="Genomic_DNA"/>
</dbReference>
<comment type="caution">
    <text evidence="2">The sequence shown here is derived from an EMBL/GenBank/DDBJ whole genome shotgun (WGS) entry which is preliminary data.</text>
</comment>
<gene>
    <name evidence="2" type="ORF">E2C01_092198</name>
</gene>
<organism evidence="2 3">
    <name type="scientific">Portunus trituberculatus</name>
    <name type="common">Swimming crab</name>
    <name type="synonym">Neptunus trituberculatus</name>
    <dbReference type="NCBI Taxonomy" id="210409"/>
    <lineage>
        <taxon>Eukaryota</taxon>
        <taxon>Metazoa</taxon>
        <taxon>Ecdysozoa</taxon>
        <taxon>Arthropoda</taxon>
        <taxon>Crustacea</taxon>
        <taxon>Multicrustacea</taxon>
        <taxon>Malacostraca</taxon>
        <taxon>Eumalacostraca</taxon>
        <taxon>Eucarida</taxon>
        <taxon>Decapoda</taxon>
        <taxon>Pleocyemata</taxon>
        <taxon>Brachyura</taxon>
        <taxon>Eubrachyura</taxon>
        <taxon>Portunoidea</taxon>
        <taxon>Portunidae</taxon>
        <taxon>Portuninae</taxon>
        <taxon>Portunus</taxon>
    </lineage>
</organism>
<feature type="region of interest" description="Disordered" evidence="1">
    <location>
        <begin position="1"/>
        <end position="23"/>
    </location>
</feature>
<evidence type="ECO:0000313" key="3">
    <source>
        <dbReference type="Proteomes" id="UP000324222"/>
    </source>
</evidence>
<name>A0A5B7JUU7_PORTR</name>
<sequence>MRAAGLSNTLDSHNNPQHRQLTSTTQADHILKHSCAEHPLLSKDNSSRSYMGFYGNAKSTIPFPISPRRVIPRRLLVLPRPARKKVSLKPVARSLRLNPEPLPASSPSRTLSNSVLHGLCSLATSTRPLLTLRPPSVTSNSSSPSDRSYPLLVTSHSLVLTPTSPVLPQ</sequence>
<evidence type="ECO:0000256" key="1">
    <source>
        <dbReference type="SAM" id="MobiDB-lite"/>
    </source>
</evidence>
<proteinExistence type="predicted"/>
<evidence type="ECO:0000313" key="2">
    <source>
        <dbReference type="EMBL" id="MPC96917.1"/>
    </source>
</evidence>
<protein>
    <submittedName>
        <fullName evidence="2">Uncharacterized protein</fullName>
    </submittedName>
</protein>
<accession>A0A5B7JUU7</accession>
<keyword evidence="3" id="KW-1185">Reference proteome</keyword>
<dbReference type="AlphaFoldDB" id="A0A5B7JUU7"/>